<feature type="region of interest" description="Disordered" evidence="1">
    <location>
        <begin position="99"/>
        <end position="137"/>
    </location>
</feature>
<dbReference type="AlphaFoldDB" id="A0A934TVX1"/>
<comment type="caution">
    <text evidence="2">The sequence shown here is derived from an EMBL/GenBank/DDBJ whole genome shotgun (WGS) entry which is preliminary data.</text>
</comment>
<evidence type="ECO:0000313" key="3">
    <source>
        <dbReference type="Proteomes" id="UP000630528"/>
    </source>
</evidence>
<accession>A0A934TVX1</accession>
<dbReference type="RefSeq" id="WP_201174462.1">
    <property type="nucleotide sequence ID" value="NZ_JAEPWM010000008.1"/>
</dbReference>
<evidence type="ECO:0000256" key="1">
    <source>
        <dbReference type="SAM" id="MobiDB-lite"/>
    </source>
</evidence>
<reference evidence="2" key="1">
    <citation type="journal article" date="2012" name="J. Microbiol. Biotechnol.">
        <title>Ramlibacter ginsenosidimutans sp. nov., with ginsenoside-converting activity.</title>
        <authorList>
            <person name="Wang L."/>
            <person name="An D.S."/>
            <person name="Kim S.G."/>
            <person name="Jin F.X."/>
            <person name="Kim S.C."/>
            <person name="Lee S.T."/>
            <person name="Im W.T."/>
        </authorList>
    </citation>
    <scope>NUCLEOTIDE SEQUENCE</scope>
    <source>
        <strain evidence="2">KACC 17527</strain>
    </source>
</reference>
<dbReference type="Proteomes" id="UP000630528">
    <property type="component" value="Unassembled WGS sequence"/>
</dbReference>
<organism evidence="2 3">
    <name type="scientific">Ramlibacter ginsenosidimutans</name>
    <dbReference type="NCBI Taxonomy" id="502333"/>
    <lineage>
        <taxon>Bacteria</taxon>
        <taxon>Pseudomonadati</taxon>
        <taxon>Pseudomonadota</taxon>
        <taxon>Betaproteobacteria</taxon>
        <taxon>Burkholderiales</taxon>
        <taxon>Comamonadaceae</taxon>
        <taxon>Ramlibacter</taxon>
    </lineage>
</organism>
<name>A0A934TVX1_9BURK</name>
<dbReference type="EMBL" id="JAEPWM010000008">
    <property type="protein sequence ID" value="MBK6007966.1"/>
    <property type="molecule type" value="Genomic_DNA"/>
</dbReference>
<protein>
    <submittedName>
        <fullName evidence="2">Uncharacterized protein</fullName>
    </submittedName>
</protein>
<sequence length="137" mass="14773">MAALRHSGKVPFSMIPARPRKAVSVAHEKTVVLRDDVRQAEASLHEANDALADTVVGSIVTKETVEAALVQNLQVEGQLHDAVKELEVVSDLLKVAEAEKAAHEQEDARRAGRHSGEGAESVLEHMKALAERKPSSD</sequence>
<gene>
    <name evidence="2" type="ORF">JJB11_17845</name>
</gene>
<keyword evidence="3" id="KW-1185">Reference proteome</keyword>
<evidence type="ECO:0000313" key="2">
    <source>
        <dbReference type="EMBL" id="MBK6007966.1"/>
    </source>
</evidence>
<reference evidence="2" key="2">
    <citation type="submission" date="2021-01" db="EMBL/GenBank/DDBJ databases">
        <authorList>
            <person name="Kang M."/>
        </authorList>
    </citation>
    <scope>NUCLEOTIDE SEQUENCE</scope>
    <source>
        <strain evidence="2">KACC 17527</strain>
    </source>
</reference>
<proteinExistence type="predicted"/>